<keyword evidence="1" id="KW-0812">Transmembrane</keyword>
<keyword evidence="3" id="KW-1185">Reference proteome</keyword>
<dbReference type="KEGG" id="lpav:PLANPX_1024"/>
<dbReference type="RefSeq" id="WP_172991866.1">
    <property type="nucleotide sequence ID" value="NZ_AP021861.1"/>
</dbReference>
<dbReference type="Proteomes" id="UP000326837">
    <property type="component" value="Chromosome"/>
</dbReference>
<sequence length="50" mass="5723">MNIPPHGSEIAYVAIFAIVAIIGLIGTVRDYGLRVWRWPWGVWFRRSPPS</sequence>
<organism evidence="2 3">
    <name type="scientific">Lacipirellula parvula</name>
    <dbReference type="NCBI Taxonomy" id="2650471"/>
    <lineage>
        <taxon>Bacteria</taxon>
        <taxon>Pseudomonadati</taxon>
        <taxon>Planctomycetota</taxon>
        <taxon>Planctomycetia</taxon>
        <taxon>Pirellulales</taxon>
        <taxon>Lacipirellulaceae</taxon>
        <taxon>Lacipirellula</taxon>
    </lineage>
</organism>
<keyword evidence="1" id="KW-1133">Transmembrane helix</keyword>
<keyword evidence="1" id="KW-0472">Membrane</keyword>
<dbReference type="AlphaFoldDB" id="A0A5K7X6G4"/>
<evidence type="ECO:0000256" key="1">
    <source>
        <dbReference type="SAM" id="Phobius"/>
    </source>
</evidence>
<evidence type="ECO:0000313" key="2">
    <source>
        <dbReference type="EMBL" id="BBO31412.1"/>
    </source>
</evidence>
<gene>
    <name evidence="2" type="ORF">PLANPX_1024</name>
</gene>
<name>A0A5K7X6G4_9BACT</name>
<feature type="transmembrane region" description="Helical" evidence="1">
    <location>
        <begin position="12"/>
        <end position="28"/>
    </location>
</feature>
<reference evidence="3" key="1">
    <citation type="submission" date="2019-10" db="EMBL/GenBank/DDBJ databases">
        <title>Lacipirellula parvula gen. nov., sp. nov., representing a lineage of planctomycetes widespread in freshwater anoxic habitats, and description of the family Lacipirellulaceae.</title>
        <authorList>
            <person name="Dedysh S.N."/>
            <person name="Kulichevskaya I.S."/>
            <person name="Beletsky A.V."/>
            <person name="Rakitin A.L."/>
            <person name="Mardanov A.V."/>
            <person name="Ivanova A.A."/>
            <person name="Saltykova V.X."/>
            <person name="Rijpstra W.I.C."/>
            <person name="Sinninghe Damste J.S."/>
            <person name="Ravin N.V."/>
        </authorList>
    </citation>
    <scope>NUCLEOTIDE SEQUENCE [LARGE SCALE GENOMIC DNA]</scope>
    <source>
        <strain evidence="3">PX69</strain>
    </source>
</reference>
<proteinExistence type="predicted"/>
<dbReference type="EMBL" id="AP021861">
    <property type="protein sequence ID" value="BBO31412.1"/>
    <property type="molecule type" value="Genomic_DNA"/>
</dbReference>
<accession>A0A5K7X6G4</accession>
<protein>
    <submittedName>
        <fullName evidence="2">Uncharacterized protein</fullName>
    </submittedName>
</protein>
<evidence type="ECO:0000313" key="3">
    <source>
        <dbReference type="Proteomes" id="UP000326837"/>
    </source>
</evidence>